<keyword evidence="4 5" id="KW-0408">Iron</keyword>
<dbReference type="PANTHER" id="PTHR10543">
    <property type="entry name" value="BETA-CAROTENE DIOXYGENASE"/>
    <property type="match status" value="1"/>
</dbReference>
<dbReference type="EMBL" id="JAZEWV010000019">
    <property type="protein sequence ID" value="MEE4544628.1"/>
    <property type="molecule type" value="Genomic_DNA"/>
</dbReference>
<dbReference type="EC" id="1.13.11.-" evidence="5"/>
<dbReference type="Proteomes" id="UP001344658">
    <property type="component" value="Unassembled WGS sequence"/>
</dbReference>
<keyword evidence="5" id="KW-0223">Dioxygenase</keyword>
<dbReference type="InterPro" id="IPR004294">
    <property type="entry name" value="Carotenoid_Oase"/>
</dbReference>
<sequence>MLDYDTHSTSHLLSRPYQPVADEVTVTAPAVTGTLPRELDGRFLRIGPNALGGHDPAVDHGCAGDAMVHGVRLHDGRAQWYRNRWLRTDRVTAALGELPTPGPRYGLSDNANAGLIQHAGRTLALGDAGVLPHRLGPELQTVDRYDFGGTLPDGFSARPVQDPLTGELHAVAYYHELTHVSYVTVDAFGKVRRAEPIAVKGTPMMHALSLTDRHAVLYDLPVTYSAADAAAGSRVPYRWDDGHGARLGVLPREGRDADVLWMDIDPCFVFHPVNAYERGREIVVDVIRHERAFDRDPLHPSESAPAMWRWTIDRVGGSVSERQLFDGVEEFPCIDERWSGTRHRWVWTVGMADGSVGALGGRSLVRHDMTTLRTDVHDLGPGREGGAPVFVPRGPSAPEGDGWLLTLVYDAATDRSELVVVDTADFTGPPVAVVHLPVRVPHGLASVWSAGS</sequence>
<evidence type="ECO:0000256" key="3">
    <source>
        <dbReference type="ARBA" id="ARBA00023002"/>
    </source>
</evidence>
<evidence type="ECO:0000313" key="7">
    <source>
        <dbReference type="Proteomes" id="UP001344658"/>
    </source>
</evidence>
<keyword evidence="7" id="KW-1185">Reference proteome</keyword>
<comment type="caution">
    <text evidence="6">The sequence shown here is derived from an EMBL/GenBank/DDBJ whole genome shotgun (WGS) entry which is preliminary data.</text>
</comment>
<evidence type="ECO:0000256" key="2">
    <source>
        <dbReference type="ARBA" id="ARBA00022723"/>
    </source>
</evidence>
<evidence type="ECO:0000313" key="6">
    <source>
        <dbReference type="EMBL" id="MEE4544628.1"/>
    </source>
</evidence>
<dbReference type="RefSeq" id="WP_330797624.1">
    <property type="nucleotide sequence ID" value="NZ_JAZEWV010000019.1"/>
</dbReference>
<keyword evidence="2 5" id="KW-0479">Metal-binding</keyword>
<dbReference type="PANTHER" id="PTHR10543:SF89">
    <property type="entry name" value="CAROTENOID 9,10(9',10')-CLEAVAGE DIOXYGENASE 1"/>
    <property type="match status" value="1"/>
</dbReference>
<evidence type="ECO:0000256" key="4">
    <source>
        <dbReference type="ARBA" id="ARBA00023004"/>
    </source>
</evidence>
<accession>A0ABU7PFN7</accession>
<comment type="similarity">
    <text evidence="1 5">Belongs to the carotenoid oxygenase family.</text>
</comment>
<comment type="cofactor">
    <cofactor evidence="5">
        <name>Fe(2+)</name>
        <dbReference type="ChEBI" id="CHEBI:29033"/>
    </cofactor>
    <text evidence="5">Binds 1 Fe(2+) ion per subunit.</text>
</comment>
<gene>
    <name evidence="6" type="ORF">V2S66_21945</name>
</gene>
<name>A0ABU7PFN7_9ACTN</name>
<reference evidence="6 7" key="1">
    <citation type="submission" date="2023-12" db="EMBL/GenBank/DDBJ databases">
        <title>Streptomyces sp. V4-01.</title>
        <authorList>
            <person name="Somphong A."/>
            <person name="Phongsopitanun W."/>
        </authorList>
    </citation>
    <scope>NUCLEOTIDE SEQUENCE [LARGE SCALE GENOMIC DNA]</scope>
    <source>
        <strain evidence="6 7">V4-01</strain>
    </source>
</reference>
<keyword evidence="3 5" id="KW-0560">Oxidoreductase</keyword>
<evidence type="ECO:0000256" key="1">
    <source>
        <dbReference type="ARBA" id="ARBA00006787"/>
    </source>
</evidence>
<protein>
    <recommendedName>
        <fullName evidence="5">Dioxygenase</fullName>
        <ecNumber evidence="5">1.13.11.-</ecNumber>
    </recommendedName>
</protein>
<dbReference type="Pfam" id="PF03055">
    <property type="entry name" value="RPE65"/>
    <property type="match status" value="1"/>
</dbReference>
<proteinExistence type="inferred from homology"/>
<organism evidence="6 7">
    <name type="scientific">Actinacidiphila polyblastidii</name>
    <dbReference type="NCBI Taxonomy" id="3110430"/>
    <lineage>
        <taxon>Bacteria</taxon>
        <taxon>Bacillati</taxon>
        <taxon>Actinomycetota</taxon>
        <taxon>Actinomycetes</taxon>
        <taxon>Kitasatosporales</taxon>
        <taxon>Streptomycetaceae</taxon>
        <taxon>Actinacidiphila</taxon>
    </lineage>
</organism>
<evidence type="ECO:0000256" key="5">
    <source>
        <dbReference type="RuleBase" id="RU364048"/>
    </source>
</evidence>